<sequence length="254" mass="26753">MPGMLGGPGIPPHVVAATQVSYEAQLAKQLAEKAASLMRQQQPQAVQDGANQAQDGDDEGGLDDDDIGYIHDPSRKQALMQKLMDRSTAALASTGGARTSASTASDSQQQSQQQQHVQASPSTDKQQFLRSSSGPRVGGLAPGVMTSNLVLRGMFNPSAADDEYYFEDIRDDVREECGKHGSVVQVSLSEKDEEGRVFVKFTAPSVALAAQNALNGRFFGGRQIHAEFATDAMINAVCGNSSTNTGNSSSGSSS</sequence>
<evidence type="ECO:0000256" key="2">
    <source>
        <dbReference type="ARBA" id="ARBA00022553"/>
    </source>
</evidence>
<feature type="region of interest" description="Disordered" evidence="8">
    <location>
        <begin position="31"/>
        <end position="70"/>
    </location>
</feature>
<dbReference type="GO" id="GO:0000398">
    <property type="term" value="P:mRNA splicing, via spliceosome"/>
    <property type="evidence" value="ECO:0007669"/>
    <property type="project" value="UniProtKB-ARBA"/>
</dbReference>
<dbReference type="InterPro" id="IPR006509">
    <property type="entry name" value="RBM39_SF"/>
</dbReference>
<dbReference type="InterPro" id="IPR000504">
    <property type="entry name" value="RRM_dom"/>
</dbReference>
<feature type="compositionally biased region" description="Polar residues" evidence="8">
    <location>
        <begin position="124"/>
        <end position="134"/>
    </location>
</feature>
<dbReference type="InterPro" id="IPR012677">
    <property type="entry name" value="Nucleotide-bd_a/b_plait_sf"/>
</dbReference>
<feature type="region of interest" description="Disordered" evidence="8">
    <location>
        <begin position="91"/>
        <end position="142"/>
    </location>
</feature>
<keyword evidence="2" id="KW-0597">Phosphoprotein</keyword>
<dbReference type="Proteomes" id="UP000030754">
    <property type="component" value="Unassembled WGS sequence"/>
</dbReference>
<accession>U6MUL0</accession>
<dbReference type="AlphaFoldDB" id="U6MUL0"/>
<keyword evidence="5 7" id="KW-0694">RNA-binding</keyword>
<keyword evidence="6" id="KW-0508">mRNA splicing</keyword>
<dbReference type="InterPro" id="IPR003954">
    <property type="entry name" value="RRM_euk-type"/>
</dbReference>
<dbReference type="SMART" id="SM00361">
    <property type="entry name" value="RRM_1"/>
    <property type="match status" value="1"/>
</dbReference>
<protein>
    <submittedName>
        <fullName evidence="10">RNA binding motif protein 39, related</fullName>
    </submittedName>
</protein>
<dbReference type="EMBL" id="HG723429">
    <property type="protein sequence ID" value="CDJ66129.1"/>
    <property type="molecule type" value="Genomic_DNA"/>
</dbReference>
<dbReference type="SUPFAM" id="SSF54928">
    <property type="entry name" value="RNA-binding domain, RBD"/>
    <property type="match status" value="1"/>
</dbReference>
<organism evidence="10 11">
    <name type="scientific">Eimeria necatrix</name>
    <dbReference type="NCBI Taxonomy" id="51315"/>
    <lineage>
        <taxon>Eukaryota</taxon>
        <taxon>Sar</taxon>
        <taxon>Alveolata</taxon>
        <taxon>Apicomplexa</taxon>
        <taxon>Conoidasida</taxon>
        <taxon>Coccidia</taxon>
        <taxon>Eucoccidiorida</taxon>
        <taxon>Eimeriorina</taxon>
        <taxon>Eimeriidae</taxon>
        <taxon>Eimeria</taxon>
    </lineage>
</organism>
<dbReference type="Pfam" id="PF15519">
    <property type="entry name" value="RBM39linker"/>
    <property type="match status" value="1"/>
</dbReference>
<evidence type="ECO:0000256" key="3">
    <source>
        <dbReference type="ARBA" id="ARBA00022664"/>
    </source>
</evidence>
<keyword evidence="11" id="KW-1185">Reference proteome</keyword>
<dbReference type="GO" id="GO:0003723">
    <property type="term" value="F:RNA binding"/>
    <property type="evidence" value="ECO:0007669"/>
    <property type="project" value="UniProtKB-UniRule"/>
</dbReference>
<dbReference type="VEuPathDB" id="ToxoDB:ENH_00015190"/>
<evidence type="ECO:0000256" key="4">
    <source>
        <dbReference type="ARBA" id="ARBA00022737"/>
    </source>
</evidence>
<feature type="compositionally biased region" description="Low complexity" evidence="8">
    <location>
        <begin position="91"/>
        <end position="123"/>
    </location>
</feature>
<dbReference type="Gene3D" id="3.30.70.330">
    <property type="match status" value="1"/>
</dbReference>
<evidence type="ECO:0000256" key="6">
    <source>
        <dbReference type="ARBA" id="ARBA00023187"/>
    </source>
</evidence>
<evidence type="ECO:0000256" key="7">
    <source>
        <dbReference type="PROSITE-ProRule" id="PRU00176"/>
    </source>
</evidence>
<evidence type="ECO:0000313" key="10">
    <source>
        <dbReference type="EMBL" id="CDJ66129.1"/>
    </source>
</evidence>
<dbReference type="InterPro" id="IPR035979">
    <property type="entry name" value="RBD_domain_sf"/>
</dbReference>
<reference evidence="10" key="1">
    <citation type="submission" date="2013-10" db="EMBL/GenBank/DDBJ databases">
        <title>Genomic analysis of the causative agents of coccidiosis in chickens.</title>
        <authorList>
            <person name="Reid A.J."/>
            <person name="Blake D."/>
            <person name="Billington K."/>
            <person name="Browne H."/>
            <person name="Dunn M."/>
            <person name="Hung S."/>
            <person name="Kawahara F."/>
            <person name="Miranda-Saavedra D."/>
            <person name="Mourier T."/>
            <person name="Nagra H."/>
            <person name="Otto T.D."/>
            <person name="Rawlings N."/>
            <person name="Sanchez A."/>
            <person name="Sanders M."/>
            <person name="Subramaniam C."/>
            <person name="Tay Y."/>
            <person name="Dear P."/>
            <person name="Doerig C."/>
            <person name="Gruber A."/>
            <person name="Parkinson J."/>
            <person name="Shirley M."/>
            <person name="Wan K.L."/>
            <person name="Berriman M."/>
            <person name="Tomley F."/>
            <person name="Pain A."/>
        </authorList>
    </citation>
    <scope>NUCLEOTIDE SEQUENCE [LARGE SCALE GENOMIC DNA]</scope>
    <source>
        <strain evidence="10">Houghton</strain>
    </source>
</reference>
<dbReference type="PROSITE" id="PS50102">
    <property type="entry name" value="RRM"/>
    <property type="match status" value="1"/>
</dbReference>
<proteinExistence type="inferred from homology"/>
<gene>
    <name evidence="10" type="ORF">ENH_00015190</name>
</gene>
<dbReference type="CDD" id="cd12285">
    <property type="entry name" value="RRM3_RBM39_like"/>
    <property type="match status" value="1"/>
</dbReference>
<evidence type="ECO:0000313" key="11">
    <source>
        <dbReference type="Proteomes" id="UP000030754"/>
    </source>
</evidence>
<dbReference type="FunFam" id="3.30.70.330:FF:000105">
    <property type="entry name" value="HIV Tat-specific factor 1 homolog"/>
    <property type="match status" value="1"/>
</dbReference>
<comment type="similarity">
    <text evidence="1">Belongs to the HTATSF1 family.</text>
</comment>
<name>U6MUL0_9EIME</name>
<dbReference type="GO" id="GO:0005684">
    <property type="term" value="C:U2-type spliceosomal complex"/>
    <property type="evidence" value="ECO:0007669"/>
    <property type="project" value="UniProtKB-ARBA"/>
</dbReference>
<evidence type="ECO:0000259" key="9">
    <source>
        <dbReference type="PROSITE" id="PS50102"/>
    </source>
</evidence>
<evidence type="ECO:0000256" key="5">
    <source>
        <dbReference type="ARBA" id="ARBA00022884"/>
    </source>
</evidence>
<feature type="compositionally biased region" description="Acidic residues" evidence="8">
    <location>
        <begin position="55"/>
        <end position="67"/>
    </location>
</feature>
<evidence type="ECO:0000256" key="8">
    <source>
        <dbReference type="SAM" id="MobiDB-lite"/>
    </source>
</evidence>
<dbReference type="OrthoDB" id="10266058at2759"/>
<dbReference type="Pfam" id="PF00076">
    <property type="entry name" value="RRM_1"/>
    <property type="match status" value="1"/>
</dbReference>
<dbReference type="GeneID" id="25471699"/>
<dbReference type="PANTHER" id="PTHR48036">
    <property type="entry name" value="SPLICING FACTOR (PAD-1), PUTATIVE (AFU_ORTHOLOGUE AFUA_1G15810)-RELATED"/>
    <property type="match status" value="1"/>
</dbReference>
<feature type="compositionally biased region" description="Low complexity" evidence="8">
    <location>
        <begin position="44"/>
        <end position="54"/>
    </location>
</feature>
<evidence type="ECO:0000256" key="1">
    <source>
        <dbReference type="ARBA" id="ARBA00007747"/>
    </source>
</evidence>
<feature type="domain" description="RRM" evidence="9">
    <location>
        <begin position="147"/>
        <end position="231"/>
    </location>
</feature>
<dbReference type="InterPro" id="IPR029123">
    <property type="entry name" value="RBM39_linker"/>
</dbReference>
<dbReference type="RefSeq" id="XP_013434596.1">
    <property type="nucleotide sequence ID" value="XM_013579142.1"/>
</dbReference>
<reference evidence="10" key="2">
    <citation type="submission" date="2013-10" db="EMBL/GenBank/DDBJ databases">
        <authorList>
            <person name="Aslett M."/>
        </authorList>
    </citation>
    <scope>NUCLEOTIDE SEQUENCE [LARGE SCALE GENOMIC DNA]</scope>
    <source>
        <strain evidence="10">Houghton</strain>
    </source>
</reference>
<keyword evidence="4" id="KW-0677">Repeat</keyword>
<keyword evidence="3" id="KW-0507">mRNA processing</keyword>